<feature type="compositionally biased region" description="Basic and acidic residues" evidence="1">
    <location>
        <begin position="101"/>
        <end position="113"/>
    </location>
</feature>
<accession>A0ABU6Z1N4</accession>
<evidence type="ECO:0000256" key="2">
    <source>
        <dbReference type="SAM" id="SignalP"/>
    </source>
</evidence>
<evidence type="ECO:0000313" key="3">
    <source>
        <dbReference type="EMBL" id="MED6214718.1"/>
    </source>
</evidence>
<feature type="compositionally biased region" description="Low complexity" evidence="1">
    <location>
        <begin position="146"/>
        <end position="168"/>
    </location>
</feature>
<feature type="region of interest" description="Disordered" evidence="1">
    <location>
        <begin position="146"/>
        <end position="203"/>
    </location>
</feature>
<reference evidence="3 4" key="1">
    <citation type="journal article" date="2023" name="Plants (Basel)">
        <title>Bridging the Gap: Combining Genomics and Transcriptomics Approaches to Understand Stylosanthes scabra, an Orphan Legume from the Brazilian Caatinga.</title>
        <authorList>
            <person name="Ferreira-Neto J.R.C."/>
            <person name="da Silva M.D."/>
            <person name="Binneck E."/>
            <person name="de Melo N.F."/>
            <person name="da Silva R.H."/>
            <person name="de Melo A.L.T.M."/>
            <person name="Pandolfi V."/>
            <person name="Bustamante F.O."/>
            <person name="Brasileiro-Vidal A.C."/>
            <person name="Benko-Iseppon A.M."/>
        </authorList>
    </citation>
    <scope>NUCLEOTIDE SEQUENCE [LARGE SCALE GENOMIC DNA]</scope>
    <source>
        <tissue evidence="3">Leaves</tissue>
    </source>
</reference>
<dbReference type="Proteomes" id="UP001341840">
    <property type="component" value="Unassembled WGS sequence"/>
</dbReference>
<name>A0ABU6Z1N4_9FABA</name>
<feature type="region of interest" description="Disordered" evidence="1">
    <location>
        <begin position="96"/>
        <end position="120"/>
    </location>
</feature>
<sequence>MLMHHFPFRFLSRTTRVLLGILVAPCDTSFKTSRHRLRGIRCFQTTTAKASPPERACQSLSKLLKDVYLCCSCVSSWWNSCDTSEWVLVLSGSSFSSDSYGYERDHSEEDSPRKKMKSKFVSPLKKIVNPKSERYMSKRRKAHVLSGSGCEAASGSGASNGSEFGSGNRFEPASGSGPANLSGTGPAAAGVQFGPNVECRLER</sequence>
<dbReference type="EMBL" id="JASCZI010245698">
    <property type="protein sequence ID" value="MED6214718.1"/>
    <property type="molecule type" value="Genomic_DNA"/>
</dbReference>
<keyword evidence="4" id="KW-1185">Reference proteome</keyword>
<feature type="chain" id="PRO_5045569001" evidence="2">
    <location>
        <begin position="21"/>
        <end position="203"/>
    </location>
</feature>
<protein>
    <submittedName>
        <fullName evidence="3">Uncharacterized protein</fullName>
    </submittedName>
</protein>
<keyword evidence="2" id="KW-0732">Signal</keyword>
<feature type="signal peptide" evidence="2">
    <location>
        <begin position="1"/>
        <end position="20"/>
    </location>
</feature>
<proteinExistence type="predicted"/>
<comment type="caution">
    <text evidence="3">The sequence shown here is derived from an EMBL/GenBank/DDBJ whole genome shotgun (WGS) entry which is preliminary data.</text>
</comment>
<evidence type="ECO:0000313" key="4">
    <source>
        <dbReference type="Proteomes" id="UP001341840"/>
    </source>
</evidence>
<evidence type="ECO:0000256" key="1">
    <source>
        <dbReference type="SAM" id="MobiDB-lite"/>
    </source>
</evidence>
<gene>
    <name evidence="3" type="ORF">PIB30_105969</name>
</gene>
<organism evidence="3 4">
    <name type="scientific">Stylosanthes scabra</name>
    <dbReference type="NCBI Taxonomy" id="79078"/>
    <lineage>
        <taxon>Eukaryota</taxon>
        <taxon>Viridiplantae</taxon>
        <taxon>Streptophyta</taxon>
        <taxon>Embryophyta</taxon>
        <taxon>Tracheophyta</taxon>
        <taxon>Spermatophyta</taxon>
        <taxon>Magnoliopsida</taxon>
        <taxon>eudicotyledons</taxon>
        <taxon>Gunneridae</taxon>
        <taxon>Pentapetalae</taxon>
        <taxon>rosids</taxon>
        <taxon>fabids</taxon>
        <taxon>Fabales</taxon>
        <taxon>Fabaceae</taxon>
        <taxon>Papilionoideae</taxon>
        <taxon>50 kb inversion clade</taxon>
        <taxon>dalbergioids sensu lato</taxon>
        <taxon>Dalbergieae</taxon>
        <taxon>Pterocarpus clade</taxon>
        <taxon>Stylosanthes</taxon>
    </lineage>
</organism>